<dbReference type="PANTHER" id="PTHR47163">
    <property type="entry name" value="DDE_TNP_IS1595 DOMAIN-CONTAINING PROTEIN"/>
    <property type="match status" value="1"/>
</dbReference>
<dbReference type="InterPro" id="IPR024445">
    <property type="entry name" value="Tnp_ISXO2-like"/>
</dbReference>
<dbReference type="PANTHER" id="PTHR47163:SF2">
    <property type="entry name" value="SI:DKEY-17M8.2"/>
    <property type="match status" value="1"/>
</dbReference>
<evidence type="ECO:0000313" key="2">
    <source>
        <dbReference type="EMBL" id="KFD50685.1"/>
    </source>
</evidence>
<reference evidence="2 3" key="1">
    <citation type="journal article" date="2014" name="Nat. Genet.">
        <title>Genome and transcriptome of the porcine whipworm Trichuris suis.</title>
        <authorList>
            <person name="Jex A.R."/>
            <person name="Nejsum P."/>
            <person name="Schwarz E.M."/>
            <person name="Hu L."/>
            <person name="Young N.D."/>
            <person name="Hall R.S."/>
            <person name="Korhonen P.K."/>
            <person name="Liao S."/>
            <person name="Thamsborg S."/>
            <person name="Xia J."/>
            <person name="Xu P."/>
            <person name="Wang S."/>
            <person name="Scheerlinck J.P."/>
            <person name="Hofmann A."/>
            <person name="Sternberg P.W."/>
            <person name="Wang J."/>
            <person name="Gasser R.B."/>
        </authorList>
    </citation>
    <scope>NUCLEOTIDE SEQUENCE [LARGE SCALE GENOMIC DNA]</scope>
    <source>
        <strain evidence="2">DCEP-RM93M</strain>
    </source>
</reference>
<feature type="domain" description="ISXO2-like transposase" evidence="1">
    <location>
        <begin position="174"/>
        <end position="316"/>
    </location>
</feature>
<dbReference type="Proteomes" id="UP000030764">
    <property type="component" value="Unassembled WGS sequence"/>
</dbReference>
<dbReference type="AlphaFoldDB" id="A0A085M0D9"/>
<accession>A0A085M0D9</accession>
<dbReference type="Pfam" id="PF12762">
    <property type="entry name" value="DDE_Tnp_IS1595"/>
    <property type="match status" value="1"/>
</dbReference>
<dbReference type="EMBL" id="KL363250">
    <property type="protein sequence ID" value="KFD50685.1"/>
    <property type="molecule type" value="Genomic_DNA"/>
</dbReference>
<evidence type="ECO:0000313" key="3">
    <source>
        <dbReference type="Proteomes" id="UP000030764"/>
    </source>
</evidence>
<dbReference type="SMART" id="SM01126">
    <property type="entry name" value="DDE_Tnp_IS1595"/>
    <property type="match status" value="1"/>
</dbReference>
<keyword evidence="3" id="KW-1185">Reference proteome</keyword>
<proteinExistence type="predicted"/>
<feature type="non-terminal residue" evidence="2">
    <location>
        <position position="1"/>
    </location>
</feature>
<gene>
    <name evidence="2" type="ORF">M513_08492</name>
</gene>
<sequence length="329" mass="37597">FHINDIPSTYIIVVLQNERIPGKRFATTACTAHFSLFQELTMLGRTSINSSVMNELIPDERSAIALLQAKGILHQQRSCDCGESMTLSLNGRLTRWRCHRAQCRKQVSLRDGTRLEGTRLEFSKMVRFVHAWSRKYGTTDFCKNMLGMTAQAVTKWKSRIREIAAQSLLWSPLRIGGLGFIVEIDESLFSKSKGHRGRAYPQQWVLGGVCRETGQCYLVPVEDRSGDTVLPIIRDHVRPGTTIMTDKWRAYNGLSRVGYTHLQVNHSENFVDPETGCHTQTIEPLWAQLKRGNKLSCGTQRTLLQSYLHEFMWRRRVASVILIIRSCRT</sequence>
<dbReference type="NCBIfam" id="NF033547">
    <property type="entry name" value="transpos_IS1595"/>
    <property type="match status" value="1"/>
</dbReference>
<dbReference type="InterPro" id="IPR053164">
    <property type="entry name" value="IS1016-like_transposase"/>
</dbReference>
<name>A0A085M0D9_9BILA</name>
<organism evidence="2 3">
    <name type="scientific">Trichuris suis</name>
    <name type="common">pig whipworm</name>
    <dbReference type="NCBI Taxonomy" id="68888"/>
    <lineage>
        <taxon>Eukaryota</taxon>
        <taxon>Metazoa</taxon>
        <taxon>Ecdysozoa</taxon>
        <taxon>Nematoda</taxon>
        <taxon>Enoplea</taxon>
        <taxon>Dorylaimia</taxon>
        <taxon>Trichinellida</taxon>
        <taxon>Trichuridae</taxon>
        <taxon>Trichuris</taxon>
    </lineage>
</organism>
<protein>
    <recommendedName>
        <fullName evidence="1">ISXO2-like transposase domain-containing protein</fullName>
    </recommendedName>
</protein>
<evidence type="ECO:0000259" key="1">
    <source>
        <dbReference type="SMART" id="SM01126"/>
    </source>
</evidence>